<keyword evidence="1" id="KW-1133">Transmembrane helix</keyword>
<proteinExistence type="predicted"/>
<evidence type="ECO:0000256" key="2">
    <source>
        <dbReference type="SAM" id="SignalP"/>
    </source>
</evidence>
<protein>
    <submittedName>
        <fullName evidence="3">Uncharacterized protein</fullName>
    </submittedName>
</protein>
<keyword evidence="1" id="KW-0472">Membrane</keyword>
<evidence type="ECO:0000256" key="1">
    <source>
        <dbReference type="SAM" id="Phobius"/>
    </source>
</evidence>
<evidence type="ECO:0000313" key="3">
    <source>
        <dbReference type="EMBL" id="CAA9460421.1"/>
    </source>
</evidence>
<gene>
    <name evidence="3" type="ORF">AVDCRST_MAG37-3691</name>
</gene>
<name>A0A6J4R0D8_9ACTN</name>
<keyword evidence="2" id="KW-0732">Signal</keyword>
<keyword evidence="1" id="KW-0812">Transmembrane</keyword>
<feature type="transmembrane region" description="Helical" evidence="1">
    <location>
        <begin position="229"/>
        <end position="247"/>
    </location>
</feature>
<sequence length="252" mass="25385">MRRIFSYLAVAVLVLAVPVFAAPALSQHPPAGASPPERCAAAGDIMARLPGVVTTVTTTIPDPPRANATTTYNSTVPPGLGIEISAGTISGDTRFGATFVGNTSGDLTGILVSSVNYTPPSPGPNVTNDIVGGEWALCGPQGTVYGTFTGGTVQWNADESLADVAANMTIAGGSINGIPVSGTGTFSGVLDHRPLQTGLPPTINGALQLQASAISATDKALPGTGGLQLAFPLTTLIVVSCALGLCLKRRFS</sequence>
<feature type="chain" id="PRO_5038645862" evidence="2">
    <location>
        <begin position="22"/>
        <end position="252"/>
    </location>
</feature>
<reference evidence="3" key="1">
    <citation type="submission" date="2020-02" db="EMBL/GenBank/DDBJ databases">
        <authorList>
            <person name="Meier V. D."/>
        </authorList>
    </citation>
    <scope>NUCLEOTIDE SEQUENCE</scope>
    <source>
        <strain evidence="3">AVDCRST_MAG37</strain>
    </source>
</reference>
<dbReference type="AlphaFoldDB" id="A0A6J4R0D8"/>
<dbReference type="EMBL" id="CADCVD010000191">
    <property type="protein sequence ID" value="CAA9460421.1"/>
    <property type="molecule type" value="Genomic_DNA"/>
</dbReference>
<accession>A0A6J4R0D8</accession>
<feature type="signal peptide" evidence="2">
    <location>
        <begin position="1"/>
        <end position="21"/>
    </location>
</feature>
<organism evidence="3">
    <name type="scientific">uncultured Rubrobacteraceae bacterium</name>
    <dbReference type="NCBI Taxonomy" id="349277"/>
    <lineage>
        <taxon>Bacteria</taxon>
        <taxon>Bacillati</taxon>
        <taxon>Actinomycetota</taxon>
        <taxon>Rubrobacteria</taxon>
        <taxon>Rubrobacterales</taxon>
        <taxon>Rubrobacteraceae</taxon>
        <taxon>environmental samples</taxon>
    </lineage>
</organism>